<keyword evidence="5" id="KW-1133">Transmembrane helix</keyword>
<dbReference type="GO" id="GO:0006139">
    <property type="term" value="P:nucleobase-containing compound metabolic process"/>
    <property type="evidence" value="ECO:0007669"/>
    <property type="project" value="InterPro"/>
</dbReference>
<keyword evidence="2" id="KW-0378">Hydrolase</keyword>
<accession>A0A1S4JS36</accession>
<reference evidence="6" key="1">
    <citation type="submission" date="2021-02" db="UniProtKB">
        <authorList>
            <consortium name="EnsemblMetazoa"/>
        </authorList>
    </citation>
    <scope>IDENTIFICATION</scope>
    <source>
        <strain evidence="6">JHB</strain>
    </source>
</reference>
<dbReference type="InterPro" id="IPR036397">
    <property type="entry name" value="RNaseH_sf"/>
</dbReference>
<dbReference type="SUPFAM" id="SSF53098">
    <property type="entry name" value="Ribonuclease H-like"/>
    <property type="match status" value="3"/>
</dbReference>
<dbReference type="InterPro" id="IPR012337">
    <property type="entry name" value="RNaseH-like_sf"/>
</dbReference>
<evidence type="ECO:0000256" key="5">
    <source>
        <dbReference type="SAM" id="Phobius"/>
    </source>
</evidence>
<feature type="compositionally biased region" description="Polar residues" evidence="4">
    <location>
        <begin position="823"/>
        <end position="833"/>
    </location>
</feature>
<keyword evidence="5" id="KW-0472">Membrane</keyword>
<feature type="region of interest" description="Disordered" evidence="4">
    <location>
        <begin position="823"/>
        <end position="848"/>
    </location>
</feature>
<dbReference type="PANTHER" id="PTHR13620">
    <property type="entry name" value="3-5 EXONUCLEASE"/>
    <property type="match status" value="1"/>
</dbReference>
<evidence type="ECO:0000256" key="4">
    <source>
        <dbReference type="SAM" id="MobiDB-lite"/>
    </source>
</evidence>
<dbReference type="VEuPathDB" id="VectorBase:CQUJHB013007"/>
<dbReference type="AlphaFoldDB" id="A0A1S4JS36"/>
<dbReference type="VEuPathDB" id="VectorBase:CPIJ010215"/>
<dbReference type="PANTHER" id="PTHR13620:SF104">
    <property type="entry name" value="EXONUCLEASE 3'-5' DOMAIN-CONTAINING PROTEIN 2"/>
    <property type="match status" value="1"/>
</dbReference>
<organism evidence="6 7">
    <name type="scientific">Culex quinquefasciatus</name>
    <name type="common">Southern house mosquito</name>
    <name type="synonym">Culex pungens</name>
    <dbReference type="NCBI Taxonomy" id="7176"/>
    <lineage>
        <taxon>Eukaryota</taxon>
        <taxon>Metazoa</taxon>
        <taxon>Ecdysozoa</taxon>
        <taxon>Arthropoda</taxon>
        <taxon>Hexapoda</taxon>
        <taxon>Insecta</taxon>
        <taxon>Pterygota</taxon>
        <taxon>Neoptera</taxon>
        <taxon>Endopterygota</taxon>
        <taxon>Diptera</taxon>
        <taxon>Nematocera</taxon>
        <taxon>Culicoidea</taxon>
        <taxon>Culicidae</taxon>
        <taxon>Culicinae</taxon>
        <taxon>Culicini</taxon>
        <taxon>Culex</taxon>
        <taxon>Culex</taxon>
    </lineage>
</organism>
<dbReference type="CDD" id="cd06141">
    <property type="entry name" value="WRN_exo"/>
    <property type="match status" value="1"/>
</dbReference>
<keyword evidence="5" id="KW-0812">Transmembrane</keyword>
<evidence type="ECO:0000256" key="2">
    <source>
        <dbReference type="ARBA" id="ARBA00022801"/>
    </source>
</evidence>
<evidence type="ECO:0000313" key="7">
    <source>
        <dbReference type="Proteomes" id="UP000002320"/>
    </source>
</evidence>
<dbReference type="GO" id="GO:0005737">
    <property type="term" value="C:cytoplasm"/>
    <property type="evidence" value="ECO:0007669"/>
    <property type="project" value="TreeGrafter"/>
</dbReference>
<dbReference type="OrthoDB" id="7790835at2759"/>
<dbReference type="EnsemblMetazoa" id="CPIJ010215-RA">
    <property type="protein sequence ID" value="CPIJ010215-PA"/>
    <property type="gene ID" value="CPIJ010215"/>
</dbReference>
<protein>
    <submittedName>
        <fullName evidence="6">Uncharacterized protein</fullName>
    </submittedName>
</protein>
<dbReference type="InParanoid" id="A0A1S4JS36"/>
<feature type="transmembrane region" description="Helical" evidence="5">
    <location>
        <begin position="6"/>
        <end position="22"/>
    </location>
</feature>
<name>A0A1S4JS36_CULQU</name>
<dbReference type="GO" id="GO:0008408">
    <property type="term" value="F:3'-5' exonuclease activity"/>
    <property type="evidence" value="ECO:0007669"/>
    <property type="project" value="InterPro"/>
</dbReference>
<evidence type="ECO:0000256" key="3">
    <source>
        <dbReference type="ARBA" id="ARBA00022839"/>
    </source>
</evidence>
<dbReference type="Pfam" id="PF01612">
    <property type="entry name" value="DNA_pol_A_exo1"/>
    <property type="match status" value="1"/>
</dbReference>
<proteinExistence type="predicted"/>
<keyword evidence="1" id="KW-0540">Nuclease</keyword>
<dbReference type="Proteomes" id="UP000002320">
    <property type="component" value="Unassembled WGS sequence"/>
</dbReference>
<evidence type="ECO:0000313" key="6">
    <source>
        <dbReference type="EnsemblMetazoa" id="CPIJ010215-PA"/>
    </source>
</evidence>
<dbReference type="GO" id="GO:0005634">
    <property type="term" value="C:nucleus"/>
    <property type="evidence" value="ECO:0007669"/>
    <property type="project" value="TreeGrafter"/>
</dbReference>
<dbReference type="InterPro" id="IPR051132">
    <property type="entry name" value="3-5_Exonuclease_domain"/>
</dbReference>
<dbReference type="SMART" id="SM00474">
    <property type="entry name" value="35EXOc"/>
    <property type="match status" value="1"/>
</dbReference>
<keyword evidence="7" id="KW-1185">Reference proteome</keyword>
<evidence type="ECO:0000256" key="1">
    <source>
        <dbReference type="ARBA" id="ARBA00022722"/>
    </source>
</evidence>
<dbReference type="Gene3D" id="3.30.420.10">
    <property type="entry name" value="Ribonuclease H-like superfamily/Ribonuclease H"/>
    <property type="match status" value="4"/>
</dbReference>
<dbReference type="GO" id="GO:0003676">
    <property type="term" value="F:nucleic acid binding"/>
    <property type="evidence" value="ECO:0007669"/>
    <property type="project" value="InterPro"/>
</dbReference>
<sequence length="848" mass="96658">MSDNAILLSGAAMATAVLLYLFREKSWPPHSRHSVFGHEIHIVKCPKQCEWILDKMMKGNSRCFGFYCECKQGKPDMLILADPHGICVIIRLQEMRCIPNALYVMLLGGEFIKAGVDVVEKKNLLHVLLHKDDFLQIRSVLDIRYLYNTRPDNLCNIAASKLGINQSNCLIPPMNRLTDTISEYGASEAIVCAKLLARYYESYEIREETNQTKCIGFQCTWYEDEMGRRPVELLQIAGPKKICAIIRLGWLDFIPMELRNLLSNKSICKAGISPIGGAKLLCEDYALPVLSKIDLRHMFPRKPNGIVALCQKQLEKIRLTNWKHGTEILNPVFATQFQLKCAGLEAIAAVKLFYQFVDKMTLPLRLADALGDYNFELSVKAAYVNHIPTYLDKEYVESMSPHTQHTLFNNDIHVVSSPEHCRWVISKLREEMICYRNRIGFDFHHGILQLATPNGICALIRLDYINDIPWELRKFLKDENISKWTFDVLRKTRDLFESYFLQINNVAGEVAGQYLSDPTRKALIAVAKVHLNFDLGEVVRIQNGIELTDEEIQYCAGNVIAYAKLSNRSNVCKSTNYTNQVVTHMVFGHNIYVVNTTERCRIVAKKLREVTKDFPFLGFDCEWLPWNPRGPITLLQLAGGKGSQRLCVLVRLCYDFEIPQELLDLLNDPKIIKAGVESIRDAQFLDQDYGFTVQGAIDLRFLYPQTHQQQPIGLAALAEKELHVYLNKDKAITLSGFNQPILSYEQIQYAAGDAIVGANLFDKFWQKCNKSMDQIQPFLDIPFFVKKCTQPATLVRNNGGGQNSQFTGHRTFESLVPPTGVFQNSVTQENVQQPPKPRSKKRSRNKKK</sequence>
<dbReference type="InterPro" id="IPR002562">
    <property type="entry name" value="3'-5'_exonuclease_dom"/>
</dbReference>
<feature type="compositionally biased region" description="Basic residues" evidence="4">
    <location>
        <begin position="837"/>
        <end position="848"/>
    </location>
</feature>
<keyword evidence="3" id="KW-0269">Exonuclease</keyword>